<name>A0A9D9DD41_9PROT</name>
<feature type="region of interest" description="Disordered" evidence="1">
    <location>
        <begin position="137"/>
        <end position="162"/>
    </location>
</feature>
<evidence type="ECO:0000313" key="3">
    <source>
        <dbReference type="EMBL" id="MBO8424871.1"/>
    </source>
</evidence>
<keyword evidence="2" id="KW-0732">Signal</keyword>
<protein>
    <recommendedName>
        <fullName evidence="5">Type IV pilus biogenesis protein PilP</fullName>
    </recommendedName>
</protein>
<evidence type="ECO:0000313" key="4">
    <source>
        <dbReference type="Proteomes" id="UP000823630"/>
    </source>
</evidence>
<comment type="caution">
    <text evidence="3">The sequence shown here is derived from an EMBL/GenBank/DDBJ whole genome shotgun (WGS) entry which is preliminary data.</text>
</comment>
<proteinExistence type="predicted"/>
<feature type="chain" id="PRO_5038472049" description="Type IV pilus biogenesis protein PilP" evidence="2">
    <location>
        <begin position="24"/>
        <end position="244"/>
    </location>
</feature>
<feature type="signal peptide" evidence="2">
    <location>
        <begin position="1"/>
        <end position="23"/>
    </location>
</feature>
<reference evidence="3" key="1">
    <citation type="submission" date="2020-10" db="EMBL/GenBank/DDBJ databases">
        <authorList>
            <person name="Gilroy R."/>
        </authorList>
    </citation>
    <scope>NUCLEOTIDE SEQUENCE</scope>
    <source>
        <strain evidence="3">8207</strain>
    </source>
</reference>
<evidence type="ECO:0000256" key="1">
    <source>
        <dbReference type="SAM" id="MobiDB-lite"/>
    </source>
</evidence>
<organism evidence="3 4">
    <name type="scientific">Candidatus Enterousia avistercoris</name>
    <dbReference type="NCBI Taxonomy" id="2840788"/>
    <lineage>
        <taxon>Bacteria</taxon>
        <taxon>Pseudomonadati</taxon>
        <taxon>Pseudomonadota</taxon>
        <taxon>Alphaproteobacteria</taxon>
        <taxon>Candidatus Enterousia</taxon>
    </lineage>
</organism>
<reference evidence="3" key="2">
    <citation type="journal article" date="2021" name="PeerJ">
        <title>Extensive microbial diversity within the chicken gut microbiome revealed by metagenomics and culture.</title>
        <authorList>
            <person name="Gilroy R."/>
            <person name="Ravi A."/>
            <person name="Getino M."/>
            <person name="Pursley I."/>
            <person name="Horton D.L."/>
            <person name="Alikhan N.F."/>
            <person name="Baker D."/>
            <person name="Gharbi K."/>
            <person name="Hall N."/>
            <person name="Watson M."/>
            <person name="Adriaenssens E.M."/>
            <person name="Foster-Nyarko E."/>
            <person name="Jarju S."/>
            <person name="Secka A."/>
            <person name="Antonio M."/>
            <person name="Oren A."/>
            <person name="Chaudhuri R.R."/>
            <person name="La Ragione R."/>
            <person name="Hildebrand F."/>
            <person name="Pallen M.J."/>
        </authorList>
    </citation>
    <scope>NUCLEOTIDE SEQUENCE</scope>
    <source>
        <strain evidence="3">8207</strain>
    </source>
</reference>
<dbReference type="EMBL" id="JADINC010000003">
    <property type="protein sequence ID" value="MBO8424871.1"/>
    <property type="molecule type" value="Genomic_DNA"/>
</dbReference>
<dbReference type="Gene3D" id="1.10.287.1490">
    <property type="match status" value="1"/>
</dbReference>
<sequence length="244" mass="26880">MQNKLMLFVMILVAGFVSQSSYAADMAYDEYTDVEYVSDDAAINDVDIDMEAMNADAVANYDMSGSLFQQITTLEQEKVLMELEKERAQLDLELDRLAAEKIKLHMEIDTLSGRAEQQQQELENAQAKLEAEAAKLEREKEELAAQSEELKSGAATKQYQQSASYEESDVVSGVNFGEKYRLINVIGAGAQLQATIQDLSTGQNKTISVGKVIDGYTVKSISLDEGIVFSDGETTQTLNVSKSN</sequence>
<dbReference type="Proteomes" id="UP000823630">
    <property type="component" value="Unassembled WGS sequence"/>
</dbReference>
<dbReference type="AlphaFoldDB" id="A0A9D9DD41"/>
<gene>
    <name evidence="3" type="ORF">IAC69_00100</name>
</gene>
<accession>A0A9D9DD41</accession>
<evidence type="ECO:0008006" key="5">
    <source>
        <dbReference type="Google" id="ProtNLM"/>
    </source>
</evidence>
<evidence type="ECO:0000256" key="2">
    <source>
        <dbReference type="SAM" id="SignalP"/>
    </source>
</evidence>
<feature type="compositionally biased region" description="Basic and acidic residues" evidence="1">
    <location>
        <begin position="137"/>
        <end position="151"/>
    </location>
</feature>